<name>A0ABR3VYZ3_9PEZI</name>
<evidence type="ECO:0000259" key="2">
    <source>
        <dbReference type="PROSITE" id="PS51011"/>
    </source>
</evidence>
<reference evidence="3 4" key="1">
    <citation type="journal article" date="2024" name="IMA Fungus">
        <title>IMA Genome - F19 : A genome assembly and annotation guide to empower mycologists, including annotated draft genome sequences of Ceratocystis pirilliformis, Diaporthe australafricana, Fusarium ophioides, Paecilomyces lecythidis, and Sporothrix stenoceras.</title>
        <authorList>
            <person name="Aylward J."/>
            <person name="Wilson A.M."/>
            <person name="Visagie C.M."/>
            <person name="Spraker J."/>
            <person name="Barnes I."/>
            <person name="Buitendag C."/>
            <person name="Ceriani C."/>
            <person name="Del Mar Angel L."/>
            <person name="du Plessis D."/>
            <person name="Fuchs T."/>
            <person name="Gasser K."/>
            <person name="Kramer D."/>
            <person name="Li W."/>
            <person name="Munsamy K."/>
            <person name="Piso A."/>
            <person name="Price J.L."/>
            <person name="Sonnekus B."/>
            <person name="Thomas C."/>
            <person name="van der Nest A."/>
            <person name="van Dijk A."/>
            <person name="van Heerden A."/>
            <person name="van Vuuren N."/>
            <person name="Yilmaz N."/>
            <person name="Duong T.A."/>
            <person name="van der Merwe N.A."/>
            <person name="Wingfield M.J."/>
            <person name="Wingfield B.D."/>
        </authorList>
    </citation>
    <scope>NUCLEOTIDE SEQUENCE [LARGE SCALE GENOMIC DNA]</scope>
    <source>
        <strain evidence="3 4">CMW 18300</strain>
    </source>
</reference>
<sequence>MELLRLQNAHSAEAAVKQYLEDANTSASGVEERSHLAQLCAECILLFQAILRAFGTDQDSGSKERKKLEISLRRSYGRMKIWSDENGAADGSLDGTLAVSRGLQRDTLRYVVSISQALTERLISFLDIKIDEAGQESISVVRSLTAAVADVDSDSSSDSGFSTFSASSVKGVLEDLRVDTTCLLDLEPLLRSPILSSDTEPTAALDAAQITWSPHQPYSDKVSARFPQAADDLVSRLGKANYERYLRCQEQKATNELDHRQSDQTSSFMLDNASSKFHDSGIGSSLPTTASSYAETVMSYGMGECRKVRVPPLPARGKAGLPFECVACGKWVKISTNSGWKQHVYGDLKPWICLEADCPTAHGTFSSRNDWVSHLALDHGMGPEWRMIECPLCRVETGSGKLSITRHMSDHLEEISLAALPVDCEFDEESDGSEPDVDGKDNLEPLVIPDSAWSVGLAQFPDCEKTLSPFDLKIAVKSLGGYAEVSKSERWGQVCLELGFRDEDLAEAASFLQVAYQRWIRPYEDSLADAEERDGEPFGGRGGIMKGTANARDPVSIITFAAVQSPIEEDKTGGYTDKVLAEQAEIDDPVGWSSTSKMPRLQDSPEAKQTRVISGSVPEIHIDYAPPTVSVGTGDGKSLDRETLSIPDREPQVLY</sequence>
<evidence type="ECO:0000313" key="3">
    <source>
        <dbReference type="EMBL" id="KAL1848887.1"/>
    </source>
</evidence>
<evidence type="ECO:0000256" key="1">
    <source>
        <dbReference type="SAM" id="MobiDB-lite"/>
    </source>
</evidence>
<protein>
    <recommendedName>
        <fullName evidence="2">ARID domain-containing protein</fullName>
    </recommendedName>
</protein>
<feature type="domain" description="ARID" evidence="2">
    <location>
        <begin position="433"/>
        <end position="528"/>
    </location>
</feature>
<dbReference type="InterPro" id="IPR036431">
    <property type="entry name" value="ARID_dom_sf"/>
</dbReference>
<dbReference type="SMART" id="SM01014">
    <property type="entry name" value="ARID"/>
    <property type="match status" value="1"/>
</dbReference>
<gene>
    <name evidence="3" type="ORF">Daus18300_013446</name>
</gene>
<evidence type="ECO:0000313" key="4">
    <source>
        <dbReference type="Proteomes" id="UP001583177"/>
    </source>
</evidence>
<feature type="region of interest" description="Disordered" evidence="1">
    <location>
        <begin position="623"/>
        <end position="655"/>
    </location>
</feature>
<feature type="compositionally biased region" description="Basic and acidic residues" evidence="1">
    <location>
        <begin position="637"/>
        <end position="655"/>
    </location>
</feature>
<proteinExistence type="predicted"/>
<dbReference type="InterPro" id="IPR058925">
    <property type="entry name" value="zf-C2H2_AcuF"/>
</dbReference>
<dbReference type="SUPFAM" id="SSF46774">
    <property type="entry name" value="ARID-like"/>
    <property type="match status" value="1"/>
</dbReference>
<dbReference type="PROSITE" id="PS51011">
    <property type="entry name" value="ARID"/>
    <property type="match status" value="1"/>
</dbReference>
<dbReference type="Proteomes" id="UP001583177">
    <property type="component" value="Unassembled WGS sequence"/>
</dbReference>
<dbReference type="Gene3D" id="1.10.150.60">
    <property type="entry name" value="ARID DNA-binding domain"/>
    <property type="match status" value="1"/>
</dbReference>
<dbReference type="Pfam" id="PF26082">
    <property type="entry name" value="zf-C2H2_AcuF"/>
    <property type="match status" value="1"/>
</dbReference>
<accession>A0ABR3VYZ3</accession>
<dbReference type="InterPro" id="IPR001606">
    <property type="entry name" value="ARID_dom"/>
</dbReference>
<dbReference type="CDD" id="cd16100">
    <property type="entry name" value="ARID"/>
    <property type="match status" value="1"/>
</dbReference>
<comment type="caution">
    <text evidence="3">The sequence shown here is derived from an EMBL/GenBank/DDBJ whole genome shotgun (WGS) entry which is preliminary data.</text>
</comment>
<organism evidence="3 4">
    <name type="scientific">Diaporthe australafricana</name>
    <dbReference type="NCBI Taxonomy" id="127596"/>
    <lineage>
        <taxon>Eukaryota</taxon>
        <taxon>Fungi</taxon>
        <taxon>Dikarya</taxon>
        <taxon>Ascomycota</taxon>
        <taxon>Pezizomycotina</taxon>
        <taxon>Sordariomycetes</taxon>
        <taxon>Sordariomycetidae</taxon>
        <taxon>Diaporthales</taxon>
        <taxon>Diaporthaceae</taxon>
        <taxon>Diaporthe</taxon>
    </lineage>
</organism>
<keyword evidence="4" id="KW-1185">Reference proteome</keyword>
<dbReference type="PANTHER" id="PTHR35391">
    <property type="entry name" value="C2H2-TYPE DOMAIN-CONTAINING PROTEIN-RELATED"/>
    <property type="match status" value="1"/>
</dbReference>
<dbReference type="EMBL" id="JAWRVE010000210">
    <property type="protein sequence ID" value="KAL1848887.1"/>
    <property type="molecule type" value="Genomic_DNA"/>
</dbReference>
<dbReference type="SMART" id="SM00501">
    <property type="entry name" value="BRIGHT"/>
    <property type="match status" value="1"/>
</dbReference>
<dbReference type="PANTHER" id="PTHR35391:SF5">
    <property type="entry name" value="DUF6590 DOMAIN-CONTAINING PROTEIN"/>
    <property type="match status" value="1"/>
</dbReference>
<dbReference type="Pfam" id="PF01388">
    <property type="entry name" value="ARID"/>
    <property type="match status" value="1"/>
</dbReference>